<keyword evidence="3" id="KW-1185">Reference proteome</keyword>
<organism evidence="2 3">
    <name type="scientific">Amanita thiersii Skay4041</name>
    <dbReference type="NCBI Taxonomy" id="703135"/>
    <lineage>
        <taxon>Eukaryota</taxon>
        <taxon>Fungi</taxon>
        <taxon>Dikarya</taxon>
        <taxon>Basidiomycota</taxon>
        <taxon>Agaricomycotina</taxon>
        <taxon>Agaricomycetes</taxon>
        <taxon>Agaricomycetidae</taxon>
        <taxon>Agaricales</taxon>
        <taxon>Pluteineae</taxon>
        <taxon>Amanitaceae</taxon>
        <taxon>Amanita</taxon>
    </lineage>
</organism>
<dbReference type="AlphaFoldDB" id="A0A2A9NQC3"/>
<dbReference type="Proteomes" id="UP000242287">
    <property type="component" value="Unassembled WGS sequence"/>
</dbReference>
<protein>
    <submittedName>
        <fullName evidence="2">Uncharacterized protein</fullName>
    </submittedName>
</protein>
<dbReference type="OrthoDB" id="2797886at2759"/>
<feature type="region of interest" description="Disordered" evidence="1">
    <location>
        <begin position="142"/>
        <end position="299"/>
    </location>
</feature>
<name>A0A2A9NQC3_9AGAR</name>
<reference evidence="2 3" key="1">
    <citation type="submission" date="2014-02" db="EMBL/GenBank/DDBJ databases">
        <title>Transposable element dynamics among asymbiotic and ectomycorrhizal Amanita fungi.</title>
        <authorList>
            <consortium name="DOE Joint Genome Institute"/>
            <person name="Hess J."/>
            <person name="Skrede I."/>
            <person name="Wolfe B."/>
            <person name="LaButti K."/>
            <person name="Ohm R.A."/>
            <person name="Grigoriev I.V."/>
            <person name="Pringle A."/>
        </authorList>
    </citation>
    <scope>NUCLEOTIDE SEQUENCE [LARGE SCALE GENOMIC DNA]</scope>
    <source>
        <strain evidence="2 3">SKay4041</strain>
    </source>
</reference>
<gene>
    <name evidence="2" type="ORF">AMATHDRAFT_45966</name>
</gene>
<evidence type="ECO:0000256" key="1">
    <source>
        <dbReference type="SAM" id="MobiDB-lite"/>
    </source>
</evidence>
<evidence type="ECO:0000313" key="3">
    <source>
        <dbReference type="Proteomes" id="UP000242287"/>
    </source>
</evidence>
<feature type="compositionally biased region" description="Polar residues" evidence="1">
    <location>
        <begin position="94"/>
        <end position="107"/>
    </location>
</feature>
<dbReference type="EMBL" id="KZ301977">
    <property type="protein sequence ID" value="PFH52749.1"/>
    <property type="molecule type" value="Genomic_DNA"/>
</dbReference>
<feature type="compositionally biased region" description="Polar residues" evidence="1">
    <location>
        <begin position="33"/>
        <end position="42"/>
    </location>
</feature>
<evidence type="ECO:0000313" key="2">
    <source>
        <dbReference type="EMBL" id="PFH52749.1"/>
    </source>
</evidence>
<feature type="region of interest" description="Disordered" evidence="1">
    <location>
        <begin position="60"/>
        <end position="108"/>
    </location>
</feature>
<feature type="compositionally biased region" description="Polar residues" evidence="1">
    <location>
        <begin position="285"/>
        <end position="299"/>
    </location>
</feature>
<sequence length="299" mass="32922">MSFMDHHDLSPPPAYSEQDFDRKVSTAIELSLHTPQPTNPTQDELWEDWNEEAFQVAARALGASNHYPHDEKHPPTHYPPGASSSSSVSWTSHHPAQSSSATYQSVEPLNIVKKAPTSNDPSKSRHQMLHAAGVNIASTSFPVIEEDHPPPPFSPGGGVNGPSPEQFANPPWFGAGSAGSSPLASPTKFNSQPHQPRMQDLWTDASHQQARQVPQHVSVPPQRRLPRQSLPPIPHVQQHSPANRPLSDYTMPHKAMPTPDLAFDPSIAYNQDSITHRPRFPSKEQVVQENTFSAGSLYK</sequence>
<feature type="region of interest" description="Disordered" evidence="1">
    <location>
        <begin position="1"/>
        <end position="46"/>
    </location>
</feature>
<feature type="compositionally biased region" description="Low complexity" evidence="1">
    <location>
        <begin position="174"/>
        <end position="186"/>
    </location>
</feature>
<feature type="compositionally biased region" description="Low complexity" evidence="1">
    <location>
        <begin position="217"/>
        <end position="228"/>
    </location>
</feature>
<proteinExistence type="predicted"/>
<feature type="compositionally biased region" description="Low complexity" evidence="1">
    <location>
        <begin position="83"/>
        <end position="92"/>
    </location>
</feature>
<accession>A0A2A9NQC3</accession>